<dbReference type="Gene3D" id="1.10.510.10">
    <property type="entry name" value="Transferase(Phosphotransferase) domain 1"/>
    <property type="match status" value="1"/>
</dbReference>
<evidence type="ECO:0000256" key="1">
    <source>
        <dbReference type="ARBA" id="ARBA00022527"/>
    </source>
</evidence>
<evidence type="ECO:0000256" key="3">
    <source>
        <dbReference type="ARBA" id="ARBA00022741"/>
    </source>
</evidence>
<keyword evidence="10" id="KW-1185">Reference proteome</keyword>
<dbReference type="Gene3D" id="3.30.200.20">
    <property type="entry name" value="Phosphorylase Kinase, domain 1"/>
    <property type="match status" value="1"/>
</dbReference>
<dbReference type="PROSITE" id="PS00107">
    <property type="entry name" value="PROTEIN_KINASE_ATP"/>
    <property type="match status" value="1"/>
</dbReference>
<dbReference type="PANTHER" id="PTHR24351">
    <property type="entry name" value="RIBOSOMAL PROTEIN S6 KINASE"/>
    <property type="match status" value="1"/>
</dbReference>
<name>A0ABR1FY45_AURAN</name>
<feature type="compositionally biased region" description="Low complexity" evidence="7">
    <location>
        <begin position="132"/>
        <end position="145"/>
    </location>
</feature>
<evidence type="ECO:0000256" key="7">
    <source>
        <dbReference type="SAM" id="MobiDB-lite"/>
    </source>
</evidence>
<feature type="binding site" evidence="6">
    <location>
        <position position="200"/>
    </location>
    <ligand>
        <name>ATP</name>
        <dbReference type="ChEBI" id="CHEBI:30616"/>
    </ligand>
</feature>
<feature type="region of interest" description="Disordered" evidence="7">
    <location>
        <begin position="305"/>
        <end position="471"/>
    </location>
</feature>
<organism evidence="9 10">
    <name type="scientific">Aureococcus anophagefferens</name>
    <name type="common">Harmful bloom alga</name>
    <dbReference type="NCBI Taxonomy" id="44056"/>
    <lineage>
        <taxon>Eukaryota</taxon>
        <taxon>Sar</taxon>
        <taxon>Stramenopiles</taxon>
        <taxon>Ochrophyta</taxon>
        <taxon>Pelagophyceae</taxon>
        <taxon>Pelagomonadales</taxon>
        <taxon>Pelagomonadaceae</taxon>
        <taxon>Aureococcus</taxon>
    </lineage>
</organism>
<comment type="caution">
    <text evidence="9">The sequence shown here is derived from an EMBL/GenBank/DDBJ whole genome shotgun (WGS) entry which is preliminary data.</text>
</comment>
<keyword evidence="2" id="KW-0808">Transferase</keyword>
<feature type="region of interest" description="Disordered" evidence="7">
    <location>
        <begin position="95"/>
        <end position="164"/>
    </location>
</feature>
<dbReference type="SMART" id="SM00220">
    <property type="entry name" value="S_TKc"/>
    <property type="match status" value="1"/>
</dbReference>
<keyword evidence="5 6" id="KW-0067">ATP-binding</keyword>
<gene>
    <name evidence="9" type="ORF">SO694_00051054</name>
</gene>
<dbReference type="InterPro" id="IPR000719">
    <property type="entry name" value="Prot_kinase_dom"/>
</dbReference>
<evidence type="ECO:0000256" key="6">
    <source>
        <dbReference type="PROSITE-ProRule" id="PRU10141"/>
    </source>
</evidence>
<dbReference type="InterPro" id="IPR011009">
    <property type="entry name" value="Kinase-like_dom_sf"/>
</dbReference>
<evidence type="ECO:0000313" key="9">
    <source>
        <dbReference type="EMBL" id="KAK7241163.1"/>
    </source>
</evidence>
<reference evidence="9 10" key="1">
    <citation type="submission" date="2024-03" db="EMBL/GenBank/DDBJ databases">
        <title>Aureococcus anophagefferens CCMP1851 and Kratosvirus quantuckense: Draft genome of a second virus-susceptible host strain in the model system.</title>
        <authorList>
            <person name="Chase E."/>
            <person name="Truchon A.R."/>
            <person name="Schepens W."/>
            <person name="Wilhelm S.W."/>
        </authorList>
    </citation>
    <scope>NUCLEOTIDE SEQUENCE [LARGE SCALE GENOMIC DNA]</scope>
    <source>
        <strain evidence="9 10">CCMP1851</strain>
    </source>
</reference>
<keyword evidence="1" id="KW-0723">Serine/threonine-protein kinase</keyword>
<feature type="compositionally biased region" description="Basic and acidic residues" evidence="7">
    <location>
        <begin position="421"/>
        <end position="431"/>
    </location>
</feature>
<feature type="compositionally biased region" description="Basic residues" evidence="7">
    <location>
        <begin position="457"/>
        <end position="471"/>
    </location>
</feature>
<sequence>MAPPPESPYTRAVEKADQLLERGLIDPGRYRDIVAGDAQFHIEAARFERDAALRQLEDLSPERAARPRRRLRARDASSGARGDVHFDLVGERLHTIKENDRSSSARSSSASRRLPSSKKATKLRAWETARSGVRGAEPAARGAVAPPRPSAPPRPRGRISEQPFSPTDFERQRRVGRGGFGVVYLVRGALSPAGAAYAMKVLDKSRILRGGGAAQARLERDVLRVLRHPFVARLRYAFQTETRRAPRTSKLRPDFHGTGGHVALCDFGIAAVGALDGDDGGGATPRRRSFCGTVEYMAPELLRGESHSRPWTGGPSACSSTSCSRARRPSGGRRRPRDLFRNILRADPPPLPAAARAARAPRRAPARQGAASRLGTEGPSPTPPLRGPRLGRRRAQELARRRPCRGCRPTLPSTATAPPLRAERGPLPRLDDDGESDDDDDRARDARARAAPARPLPRLRLRRRRRARAAA</sequence>
<feature type="compositionally biased region" description="Low complexity" evidence="7">
    <location>
        <begin position="104"/>
        <end position="114"/>
    </location>
</feature>
<protein>
    <recommendedName>
        <fullName evidence="8">Protein kinase domain-containing protein</fullName>
    </recommendedName>
</protein>
<feature type="domain" description="Protein kinase" evidence="8">
    <location>
        <begin position="169"/>
        <end position="420"/>
    </location>
</feature>
<dbReference type="InterPro" id="IPR017441">
    <property type="entry name" value="Protein_kinase_ATP_BS"/>
</dbReference>
<feature type="compositionally biased region" description="Low complexity" evidence="7">
    <location>
        <begin position="408"/>
        <end position="420"/>
    </location>
</feature>
<accession>A0ABR1FY45</accession>
<dbReference type="SUPFAM" id="SSF56112">
    <property type="entry name" value="Protein kinase-like (PK-like)"/>
    <property type="match status" value="1"/>
</dbReference>
<proteinExistence type="predicted"/>
<keyword evidence="3 6" id="KW-0547">Nucleotide-binding</keyword>
<dbReference type="Proteomes" id="UP001363151">
    <property type="component" value="Unassembled WGS sequence"/>
</dbReference>
<dbReference type="EMBL" id="JBBJCI010000204">
    <property type="protein sequence ID" value="KAK7241163.1"/>
    <property type="molecule type" value="Genomic_DNA"/>
</dbReference>
<keyword evidence="4" id="KW-0418">Kinase</keyword>
<evidence type="ECO:0000256" key="5">
    <source>
        <dbReference type="ARBA" id="ARBA00022840"/>
    </source>
</evidence>
<feature type="compositionally biased region" description="Low complexity" evidence="7">
    <location>
        <begin position="312"/>
        <end position="324"/>
    </location>
</feature>
<evidence type="ECO:0000256" key="2">
    <source>
        <dbReference type="ARBA" id="ARBA00022679"/>
    </source>
</evidence>
<evidence type="ECO:0000313" key="10">
    <source>
        <dbReference type="Proteomes" id="UP001363151"/>
    </source>
</evidence>
<feature type="compositionally biased region" description="Basic residues" evidence="7">
    <location>
        <begin position="325"/>
        <end position="336"/>
    </location>
</feature>
<evidence type="ECO:0000259" key="8">
    <source>
        <dbReference type="SMART" id="SM00220"/>
    </source>
</evidence>
<evidence type="ECO:0000256" key="4">
    <source>
        <dbReference type="ARBA" id="ARBA00022777"/>
    </source>
</evidence>